<dbReference type="Proteomes" id="UP001497512">
    <property type="component" value="Chromosome 2"/>
</dbReference>
<keyword evidence="2" id="KW-1185">Reference proteome</keyword>
<organism evidence="1 2">
    <name type="scientific">Sphagnum troendelagicum</name>
    <dbReference type="NCBI Taxonomy" id="128251"/>
    <lineage>
        <taxon>Eukaryota</taxon>
        <taxon>Viridiplantae</taxon>
        <taxon>Streptophyta</taxon>
        <taxon>Embryophyta</taxon>
        <taxon>Bryophyta</taxon>
        <taxon>Sphagnophytina</taxon>
        <taxon>Sphagnopsida</taxon>
        <taxon>Sphagnales</taxon>
        <taxon>Sphagnaceae</taxon>
        <taxon>Sphagnum</taxon>
    </lineage>
</organism>
<accession>A0ABP0UAC9</accession>
<protein>
    <submittedName>
        <fullName evidence="1">Uncharacterized protein</fullName>
    </submittedName>
</protein>
<reference evidence="1" key="1">
    <citation type="submission" date="2024-02" db="EMBL/GenBank/DDBJ databases">
        <authorList>
            <consortium name="ELIXIR-Norway"/>
            <consortium name="Elixir Norway"/>
        </authorList>
    </citation>
    <scope>NUCLEOTIDE SEQUENCE</scope>
</reference>
<proteinExistence type="predicted"/>
<name>A0ABP0UAC9_9BRYO</name>
<evidence type="ECO:0000313" key="1">
    <source>
        <dbReference type="EMBL" id="CAK9216333.1"/>
    </source>
</evidence>
<dbReference type="EMBL" id="OZ019894">
    <property type="protein sequence ID" value="CAK9216333.1"/>
    <property type="molecule type" value="Genomic_DNA"/>
</dbReference>
<gene>
    <name evidence="1" type="ORF">CSSPTR1EN2_LOCUS13418</name>
</gene>
<sequence length="116" mass="13376">MLAGLYSLQFPGSYLSSPTDSWFYMRTKLYTNFDFRVHSGFSSPAASRISLSKIPRSYSLPNVQVMSSELNILPGFTKHLVEFCWTRDNSWNVSEIWYKSVAEFMSFQAPTVFPSY</sequence>
<evidence type="ECO:0000313" key="2">
    <source>
        <dbReference type="Proteomes" id="UP001497512"/>
    </source>
</evidence>